<dbReference type="GO" id="GO:0070025">
    <property type="term" value="F:carbon monoxide binding"/>
    <property type="evidence" value="ECO:0007669"/>
    <property type="project" value="TreeGrafter"/>
</dbReference>
<evidence type="ECO:0000256" key="2">
    <source>
        <dbReference type="ARBA" id="ARBA00022723"/>
    </source>
</evidence>
<keyword evidence="3" id="KW-0408">Iron</keyword>
<keyword evidence="2" id="KW-0479">Metal-binding</keyword>
<gene>
    <name evidence="4" type="ordered locus">Mzhil_0917</name>
</gene>
<sequence>MAESEKKLISAINEQPSPLNIMHVCGTHERTISKYGLRSVISSDINLLSGPGCPVCITPERDIDFVISVAKSGVSVASFGDMLKVAGSKGSLMDARSDGADIHTVYSIDDAIKIAENCPDNELVFFGIGFETTAPTTAAAILRGLPENFSIFTSHKLIPPAMEHLTTSSDIDGFLAPGHVSTIIGIEPYKPIVKKGFPVVVAGFEAVDVLMGVFMVQQQNKYGISEMENAYPRCVDNKGNTKAQEIMYEVFKKSDGFWRGFGTIKNSALTLKRKFRSVDASFLHADIYDEIYTNSSPEETDHCMCADIITARARPDQCPYFAKKCTPSNPAGPCMVSIEGTCYNWYRYNSAGGDTNTRIFTGT</sequence>
<dbReference type="EMBL" id="CP002101">
    <property type="protein sequence ID" value="AEH60779.1"/>
    <property type="molecule type" value="Genomic_DNA"/>
</dbReference>
<dbReference type="GO" id="GO:0051539">
    <property type="term" value="F:4 iron, 4 sulfur cluster binding"/>
    <property type="evidence" value="ECO:0007669"/>
    <property type="project" value="TreeGrafter"/>
</dbReference>
<comment type="similarity">
    <text evidence="1">Belongs to the HypD family.</text>
</comment>
<dbReference type="Gene3D" id="3.40.50.11750">
    <property type="entry name" value="HypD, alpha/beta domain 1"/>
    <property type="match status" value="2"/>
</dbReference>
<organism evidence="4 5">
    <name type="scientific">Methanosalsum zhilinae (strain DSM 4017 / NBRC 107636 / OCM 62 / WeN5)</name>
    <name type="common">Methanohalophilus zhilinae</name>
    <dbReference type="NCBI Taxonomy" id="679901"/>
    <lineage>
        <taxon>Archaea</taxon>
        <taxon>Methanobacteriati</taxon>
        <taxon>Methanobacteriota</taxon>
        <taxon>Stenosarchaea group</taxon>
        <taxon>Methanomicrobia</taxon>
        <taxon>Methanosarcinales</taxon>
        <taxon>Methanosarcinaceae</taxon>
        <taxon>Methanosalsum</taxon>
    </lineage>
</organism>
<dbReference type="PIRSF" id="PIRSF005622">
    <property type="entry name" value="Hydrgn_mat_hypD"/>
    <property type="match status" value="1"/>
</dbReference>
<dbReference type="NCBIfam" id="TIGR00075">
    <property type="entry name" value="hypD"/>
    <property type="match status" value="1"/>
</dbReference>
<protein>
    <submittedName>
        <fullName evidence="4">Hydrogenase formation HypD protein</fullName>
    </submittedName>
</protein>
<dbReference type="KEGG" id="mzh:Mzhil_0917"/>
<dbReference type="InterPro" id="IPR042244">
    <property type="entry name" value="HypD_2_sf"/>
</dbReference>
<dbReference type="STRING" id="679901.Mzhil_0917"/>
<keyword evidence="5" id="KW-1185">Reference proteome</keyword>
<dbReference type="RefSeq" id="WP_013898218.1">
    <property type="nucleotide sequence ID" value="NC_015676.1"/>
</dbReference>
<dbReference type="Pfam" id="PF01924">
    <property type="entry name" value="HypD"/>
    <property type="match status" value="1"/>
</dbReference>
<evidence type="ECO:0000256" key="1">
    <source>
        <dbReference type="ARBA" id="ARBA00007888"/>
    </source>
</evidence>
<dbReference type="PANTHER" id="PTHR30149">
    <property type="entry name" value="HYDROGENASE PROTEIN ASSEMBLY PROTEIN HYPD"/>
    <property type="match status" value="1"/>
</dbReference>
<dbReference type="GeneID" id="10822539"/>
<dbReference type="PANTHER" id="PTHR30149:SF0">
    <property type="entry name" value="HYDROGENASE MATURATION FACTOR HYPD"/>
    <property type="match status" value="1"/>
</dbReference>
<dbReference type="Gene3D" id="6.10.20.100">
    <property type="match status" value="1"/>
</dbReference>
<name>F7XLC2_METZD</name>
<evidence type="ECO:0000313" key="5">
    <source>
        <dbReference type="Proteomes" id="UP000006622"/>
    </source>
</evidence>
<accession>F7XLC2</accession>
<dbReference type="InterPro" id="IPR002780">
    <property type="entry name" value="Hyd_form_HypD"/>
</dbReference>
<reference evidence="4" key="1">
    <citation type="submission" date="2010-07" db="EMBL/GenBank/DDBJ databases">
        <title>The complete genome of Methanosalsum zhilinae DSM 4017.</title>
        <authorList>
            <consortium name="US DOE Joint Genome Institute (JGI-PGF)"/>
            <person name="Lucas S."/>
            <person name="Copeland A."/>
            <person name="Lapidus A."/>
            <person name="Glavina del Rio T."/>
            <person name="Dalin E."/>
            <person name="Tice H."/>
            <person name="Bruce D."/>
            <person name="Goodwin L."/>
            <person name="Pitluck S."/>
            <person name="Kyrpides N."/>
            <person name="Mavromatis K."/>
            <person name="Ovchinnikova G."/>
            <person name="Daligault H."/>
            <person name="Detter J.C."/>
            <person name="Han C."/>
            <person name="Tapia R."/>
            <person name="Larimer F."/>
            <person name="Land M."/>
            <person name="Hauser L."/>
            <person name="Markowitz V."/>
            <person name="Cheng J.-F."/>
            <person name="Hugenholtz P."/>
            <person name="Woyke T."/>
            <person name="Wu D."/>
            <person name="Spring S."/>
            <person name="Schueler E."/>
            <person name="Brambilla E."/>
            <person name="Klenk H.-P."/>
            <person name="Eisen J.A."/>
        </authorList>
    </citation>
    <scope>NUCLEOTIDE SEQUENCE</scope>
    <source>
        <strain evidence="4">DSM 4017</strain>
    </source>
</reference>
<dbReference type="GO" id="GO:0005506">
    <property type="term" value="F:iron ion binding"/>
    <property type="evidence" value="ECO:0007669"/>
    <property type="project" value="TreeGrafter"/>
</dbReference>
<dbReference type="Proteomes" id="UP000006622">
    <property type="component" value="Chromosome"/>
</dbReference>
<dbReference type="AlphaFoldDB" id="F7XLC2"/>
<proteinExistence type="inferred from homology"/>
<dbReference type="HOGENOM" id="CLU_048562_1_0_2"/>
<dbReference type="GO" id="GO:0051604">
    <property type="term" value="P:protein maturation"/>
    <property type="evidence" value="ECO:0007669"/>
    <property type="project" value="TreeGrafter"/>
</dbReference>
<dbReference type="InterPro" id="IPR042243">
    <property type="entry name" value="HypD_1"/>
</dbReference>
<evidence type="ECO:0000256" key="3">
    <source>
        <dbReference type="ARBA" id="ARBA00023004"/>
    </source>
</evidence>
<dbReference type="OrthoDB" id="372075at2157"/>
<evidence type="ECO:0000313" key="4">
    <source>
        <dbReference type="EMBL" id="AEH60779.1"/>
    </source>
</evidence>